<dbReference type="EMBL" id="MHQY01000013">
    <property type="protein sequence ID" value="OHA14142.1"/>
    <property type="molecule type" value="Genomic_DNA"/>
</dbReference>
<evidence type="ECO:0000256" key="1">
    <source>
        <dbReference type="SAM" id="Phobius"/>
    </source>
</evidence>
<proteinExistence type="predicted"/>
<comment type="caution">
    <text evidence="2">The sequence shown here is derived from an EMBL/GenBank/DDBJ whole genome shotgun (WGS) entry which is preliminary data.</text>
</comment>
<evidence type="ECO:0000313" key="3">
    <source>
        <dbReference type="Proteomes" id="UP000177171"/>
    </source>
</evidence>
<reference evidence="2 3" key="1">
    <citation type="journal article" date="2016" name="Nat. Commun.">
        <title>Thousands of microbial genomes shed light on interconnected biogeochemical processes in an aquifer system.</title>
        <authorList>
            <person name="Anantharaman K."/>
            <person name="Brown C.T."/>
            <person name="Hug L.A."/>
            <person name="Sharon I."/>
            <person name="Castelle C.J."/>
            <person name="Probst A.J."/>
            <person name="Thomas B.C."/>
            <person name="Singh A."/>
            <person name="Wilkins M.J."/>
            <person name="Karaoz U."/>
            <person name="Brodie E.L."/>
            <person name="Williams K.H."/>
            <person name="Hubbard S.S."/>
            <person name="Banfield J.F."/>
        </authorList>
    </citation>
    <scope>NUCLEOTIDE SEQUENCE [LARGE SCALE GENOMIC DNA]</scope>
</reference>
<name>A0A1G2LTG1_9BACT</name>
<dbReference type="Proteomes" id="UP000177171">
    <property type="component" value="Unassembled WGS sequence"/>
</dbReference>
<evidence type="ECO:0000313" key="2">
    <source>
        <dbReference type="EMBL" id="OHA14142.1"/>
    </source>
</evidence>
<feature type="transmembrane region" description="Helical" evidence="1">
    <location>
        <begin position="45"/>
        <end position="64"/>
    </location>
</feature>
<dbReference type="AlphaFoldDB" id="A0A1G2LTG1"/>
<keyword evidence="1" id="KW-0472">Membrane</keyword>
<feature type="transmembrane region" description="Helical" evidence="1">
    <location>
        <begin position="70"/>
        <end position="90"/>
    </location>
</feature>
<keyword evidence="1" id="KW-1133">Transmembrane helix</keyword>
<protein>
    <submittedName>
        <fullName evidence="2">Uncharacterized protein</fullName>
    </submittedName>
</protein>
<sequence length="109" mass="12531">MSLRPRATEGSVAGSNLLDLCMIYVWDCRITSLLAMTKKDFMFSWFLNLFRKFLGLVLIFLGILSLFVPFVPGILLIVAGLWLFGGGNYFKKWFKKPENNSLEEDKENK</sequence>
<gene>
    <name evidence="2" type="ORF">A3G49_02785</name>
</gene>
<accession>A0A1G2LTG1</accession>
<keyword evidence="1" id="KW-0812">Transmembrane</keyword>
<organism evidence="2 3">
    <name type="scientific">Candidatus Sungbacteria bacterium RIFCSPLOWO2_12_FULL_41_11</name>
    <dbReference type="NCBI Taxonomy" id="1802286"/>
    <lineage>
        <taxon>Bacteria</taxon>
        <taxon>Candidatus Sungiibacteriota</taxon>
    </lineage>
</organism>